<dbReference type="Pfam" id="PF06791">
    <property type="entry name" value="TMP_2"/>
    <property type="match status" value="1"/>
</dbReference>
<dbReference type="AlphaFoldDB" id="A0AAE6BE23"/>
<protein>
    <recommendedName>
        <fullName evidence="1">Bacteriophage tail tape measure N-terminal domain-containing protein</fullName>
    </recommendedName>
</protein>
<organism evidence="2 3">
    <name type="scientific">Agrobacterium tumefaciens</name>
    <dbReference type="NCBI Taxonomy" id="358"/>
    <lineage>
        <taxon>Bacteria</taxon>
        <taxon>Pseudomonadati</taxon>
        <taxon>Pseudomonadota</taxon>
        <taxon>Alphaproteobacteria</taxon>
        <taxon>Hyphomicrobiales</taxon>
        <taxon>Rhizobiaceae</taxon>
        <taxon>Rhizobium/Agrobacterium group</taxon>
        <taxon>Agrobacterium</taxon>
        <taxon>Agrobacterium tumefaciens complex</taxon>
    </lineage>
</organism>
<name>A0AAE6BE23_AGRTU</name>
<dbReference type="Proteomes" id="UP000298579">
    <property type="component" value="Chromosome linear"/>
</dbReference>
<dbReference type="RefSeq" id="WP_137066420.1">
    <property type="nucleotide sequence ID" value="NZ_CP039898.1"/>
</dbReference>
<evidence type="ECO:0000313" key="2">
    <source>
        <dbReference type="EMBL" id="QCL81191.1"/>
    </source>
</evidence>
<dbReference type="EMBL" id="CP039898">
    <property type="protein sequence ID" value="QCL81191.1"/>
    <property type="molecule type" value="Genomic_DNA"/>
</dbReference>
<dbReference type="InterPro" id="IPR009628">
    <property type="entry name" value="Phage_tape_measure_N"/>
</dbReference>
<proteinExistence type="predicted"/>
<gene>
    <name evidence="2" type="ORF">CFBP5877_18795</name>
</gene>
<evidence type="ECO:0000259" key="1">
    <source>
        <dbReference type="Pfam" id="PF06791"/>
    </source>
</evidence>
<reference evidence="2 3" key="1">
    <citation type="submission" date="2019-04" db="EMBL/GenBank/DDBJ databases">
        <title>Complete genome sequence of Agrobacterium tumefaciens CFBP5877.</title>
        <authorList>
            <person name="Huang Y.-Y."/>
            <person name="Chiang H.-Y."/>
            <person name="Chou L."/>
            <person name="Lai E.-M."/>
            <person name="Kuo C.-H."/>
        </authorList>
    </citation>
    <scope>NUCLEOTIDE SEQUENCE [LARGE SCALE GENOMIC DNA]</scope>
    <source>
        <strain evidence="2 3">CFBP5877</strain>
    </source>
</reference>
<evidence type="ECO:0000313" key="3">
    <source>
        <dbReference type="Proteomes" id="UP000298579"/>
    </source>
</evidence>
<sequence>MADPLRISARIEIDPSKAEQGAAVGVKAVTSIGTAAEQTAEQLEKLNQAAGDGLRTPLGGNNTGAELDRLRAKYNPLYAVIMQYKQAQLEIRSAHTAGALSADEMTAALDRSRRSTLASIDAIKGRNKAIADTPVAANVNTGVRGFETANIAAQLQDIGVTTAMGMSPLQIALQQGTQLSAIIGGMQNPIRGLAAAFMSVVSPVSLVTIGVIAAGTAAIQYFSTFGSEGEKSKKLLEEQAELVGNVVRQWGEAVPALKAYSDALQSAKDAQELLKATDQTAGQQWEIARKQVVDLNIEFADLMTMLQSAGLEAESLKGLQRSWDGVTDSIRKGKTDTEAMNSVQQSLASALQSTGIPAVGNFLKAFGDLSNTIAGAARQANIFREQALQALLTGQNGPNLNQLSPLFTENGKFVSGKDFTPINPPVPEKRPLRELSYLPGEEKELKAAARSATSAANAYRDLIKTADDRVAQMKLEAELAGQTGVAADALRFKLDLLQQSEEKGRSLSSKQVEAINSRVEAFKKYAEAAASAKLKADLLFEREQLGRSSMDQQIAGALRSSGLPVDFDSYEAGLIRTNYQLQYARDLAGEFTSTFFDGLRQGESVWDAFGNAGVKALQRIADTLMNDVLNSMFSVSSASSGSGGGLFSGLLGGLGSLFGGGTGAFPSAPGGLYAKGGTFLDGISGYSNRVVNKPTMFAFAKGTGLMGEAGPEAIMPLTRDASGRLGVSADVSPLMSPKQAAASSATAQRIELAIKLGLSVDESGNIIPIVKQIVAEDAPEIAMTVVESYDRDLPNRIAQIDADPRLR</sequence>
<accession>A0AAE6BE23</accession>
<feature type="domain" description="Bacteriophage tail tape measure N-terminal" evidence="1">
    <location>
        <begin position="143"/>
        <end position="289"/>
    </location>
</feature>